<comment type="caution">
    <text evidence="2">The sequence shown here is derived from an EMBL/GenBank/DDBJ whole genome shotgun (WGS) entry which is preliminary data.</text>
</comment>
<keyword evidence="3" id="KW-1185">Reference proteome</keyword>
<organism evidence="2 3">
    <name type="scientific">Lichtheimia corymbifera JMRC:FSU:9682</name>
    <dbReference type="NCBI Taxonomy" id="1263082"/>
    <lineage>
        <taxon>Eukaryota</taxon>
        <taxon>Fungi</taxon>
        <taxon>Fungi incertae sedis</taxon>
        <taxon>Mucoromycota</taxon>
        <taxon>Mucoromycotina</taxon>
        <taxon>Mucoromycetes</taxon>
        <taxon>Mucorales</taxon>
        <taxon>Lichtheimiaceae</taxon>
        <taxon>Lichtheimia</taxon>
    </lineage>
</organism>
<gene>
    <name evidence="2" type="ORF">LCOR_11561.1</name>
</gene>
<dbReference type="EMBL" id="CBTN010000107">
    <property type="protein sequence ID" value="CDH60782.1"/>
    <property type="molecule type" value="Genomic_DNA"/>
</dbReference>
<dbReference type="Proteomes" id="UP000027586">
    <property type="component" value="Unassembled WGS sequence"/>
</dbReference>
<feature type="region of interest" description="Disordered" evidence="1">
    <location>
        <begin position="1"/>
        <end position="35"/>
    </location>
</feature>
<name>A0A068SG30_9FUNG</name>
<dbReference type="InterPro" id="IPR032675">
    <property type="entry name" value="LRR_dom_sf"/>
</dbReference>
<protein>
    <submittedName>
        <fullName evidence="2">Uncharacterized protein</fullName>
    </submittedName>
</protein>
<evidence type="ECO:0000313" key="3">
    <source>
        <dbReference type="Proteomes" id="UP000027586"/>
    </source>
</evidence>
<dbReference type="OrthoDB" id="2286291at2759"/>
<accession>A0A068SG30</accession>
<evidence type="ECO:0000256" key="1">
    <source>
        <dbReference type="SAM" id="MobiDB-lite"/>
    </source>
</evidence>
<reference evidence="2" key="1">
    <citation type="submission" date="2013-08" db="EMBL/GenBank/DDBJ databases">
        <title>Gene expansion shapes genome architecture in the human pathogen Lichtheimia corymbifera: an evolutionary genomics analysis in the ancient terrestrial Mucorales (Mucoromycotina).</title>
        <authorList>
            <person name="Schwartze V.U."/>
            <person name="Winter S."/>
            <person name="Shelest E."/>
            <person name="Marcet-Houben M."/>
            <person name="Horn F."/>
            <person name="Wehner S."/>
            <person name="Hoffmann K."/>
            <person name="Riege K."/>
            <person name="Sammeth M."/>
            <person name="Nowrousian M."/>
            <person name="Valiante V."/>
            <person name="Linde J."/>
            <person name="Jacobsen I.D."/>
            <person name="Marz M."/>
            <person name="Brakhage A.A."/>
            <person name="Gabaldon T."/>
            <person name="Bocker S."/>
            <person name="Voigt K."/>
        </authorList>
    </citation>
    <scope>NUCLEOTIDE SEQUENCE [LARGE SCALE GENOMIC DNA]</scope>
    <source>
        <strain evidence="2">FSU 9682</strain>
    </source>
</reference>
<proteinExistence type="predicted"/>
<dbReference type="SUPFAM" id="SSF52047">
    <property type="entry name" value="RNI-like"/>
    <property type="match status" value="1"/>
</dbReference>
<sequence length="398" mass="45481">MFTPFGNYHHPLEPPLPPVPPHCAQQDDDTSNATTHDTIALHPLPHVSMYQGQGDTILTTTSNAITTLATQLIEQLDTRAKSLANGAQFDLSLRDAALIRALAPTSALGYLRTGYVYQQQGPSTDDGYRLLETSCAAAMEAEANVIDFMSELPADIVSMTIVPFLFENYKLRHNSVCPYFYVCRTWRERILANNVFHFHLFRKYGLDCPDYDLLPCSPHFKRLTMVQRQDWAQILNEKPWPRLTHLDVDCKYGATTPPHERAGIHRLEIDAFEDFNIYNHTWNISYCITRHLEECPNLVSLHASRMTHQSPWLLSRQYHKLIQLHINYWSTEPLAYDNMVNILTHLPSLVSLDVGPRPDIKVLPMIHQYTPNLKLLAYGGDDSYDMVYGDQQQGWSIG</sequence>
<dbReference type="Gene3D" id="3.80.10.10">
    <property type="entry name" value="Ribonuclease Inhibitor"/>
    <property type="match status" value="1"/>
</dbReference>
<dbReference type="AlphaFoldDB" id="A0A068SG30"/>
<evidence type="ECO:0000313" key="2">
    <source>
        <dbReference type="EMBL" id="CDH60782.1"/>
    </source>
</evidence>
<dbReference type="VEuPathDB" id="FungiDB:LCOR_11561.1"/>